<gene>
    <name evidence="1" type="ORF">SAMN05216377_101274</name>
</gene>
<organism evidence="1 2">
    <name type="scientific">Pseudonocardia oroxyli</name>
    <dbReference type="NCBI Taxonomy" id="366584"/>
    <lineage>
        <taxon>Bacteria</taxon>
        <taxon>Bacillati</taxon>
        <taxon>Actinomycetota</taxon>
        <taxon>Actinomycetes</taxon>
        <taxon>Pseudonocardiales</taxon>
        <taxon>Pseudonocardiaceae</taxon>
        <taxon>Pseudonocardia</taxon>
    </lineage>
</organism>
<reference evidence="1 2" key="1">
    <citation type="submission" date="2016-10" db="EMBL/GenBank/DDBJ databases">
        <authorList>
            <person name="de Groot N.N."/>
        </authorList>
    </citation>
    <scope>NUCLEOTIDE SEQUENCE [LARGE SCALE GENOMIC DNA]</scope>
    <source>
        <strain evidence="1 2">CGMCC 4.3143</strain>
    </source>
</reference>
<dbReference type="STRING" id="366584.SAMN05216377_101274"/>
<evidence type="ECO:0000313" key="1">
    <source>
        <dbReference type="EMBL" id="SDE59426.1"/>
    </source>
</evidence>
<dbReference type="Proteomes" id="UP000198967">
    <property type="component" value="Unassembled WGS sequence"/>
</dbReference>
<dbReference type="OrthoDB" id="9806257at2"/>
<dbReference type="RefSeq" id="WP_093075270.1">
    <property type="nucleotide sequence ID" value="NZ_FNBE01000001.1"/>
</dbReference>
<dbReference type="EMBL" id="FNBE01000001">
    <property type="protein sequence ID" value="SDE59426.1"/>
    <property type="molecule type" value="Genomic_DNA"/>
</dbReference>
<sequence>MLGELGERDHCGEKVGFDVLTGSDARTPAPVLTDRVTSVVRLDDQRFIDPPRPLADAVRSRGAAITDSKVLGSRRRTRHVGIVLGPPSVH</sequence>
<protein>
    <submittedName>
        <fullName evidence="1">D-amino-acid dehydrogenase</fullName>
    </submittedName>
</protein>
<keyword evidence="2" id="KW-1185">Reference proteome</keyword>
<name>A0A1G7E7G2_PSEOR</name>
<accession>A0A1G7E7G2</accession>
<evidence type="ECO:0000313" key="2">
    <source>
        <dbReference type="Proteomes" id="UP000198967"/>
    </source>
</evidence>
<dbReference type="AlphaFoldDB" id="A0A1G7E7G2"/>
<proteinExistence type="predicted"/>